<feature type="domain" description="PilY1 beta-propeller" evidence="5">
    <location>
        <begin position="781"/>
        <end position="1129"/>
    </location>
</feature>
<dbReference type="GO" id="GO:0009289">
    <property type="term" value="C:pilus"/>
    <property type="evidence" value="ECO:0007669"/>
    <property type="project" value="UniProtKB-SubCell"/>
</dbReference>
<dbReference type="Pfam" id="PF05567">
    <property type="entry name" value="T4P_PilY1"/>
    <property type="match status" value="1"/>
</dbReference>
<dbReference type="InterPro" id="IPR018247">
    <property type="entry name" value="EF_Hand_1_Ca_BS"/>
</dbReference>
<proteinExistence type="predicted"/>
<dbReference type="EMBL" id="UOFF01000339">
    <property type="protein sequence ID" value="VAW57131.1"/>
    <property type="molecule type" value="Genomic_DNA"/>
</dbReference>
<reference evidence="6" key="1">
    <citation type="submission" date="2018-06" db="EMBL/GenBank/DDBJ databases">
        <authorList>
            <person name="Zhirakovskaya E."/>
        </authorList>
    </citation>
    <scope>NUCLEOTIDE SEQUENCE</scope>
</reference>
<sequence length="1318" mass="142972">MRKKAISIIKQFSFTLLIFIVGNTNSYAAPIDIAQTPLFLGSGVQPNVFFLLDDSGSMDWEILTRRHWSYTAYDPDIAKHGTHFNRYDSSDFPDAFRTDGSFFAYGNNDYRRFVFMYASDNAYTIRCGNNGAQTMEACNQNHAAPLPDDYDWRYRASSLNVTFYNPSVDYKPWNGPCGSAGEACVDADFRAARDNPKTCGSCSNGTRDMSVNGDSKGGPFTYDVWIDDSGFTGIRPRRGDNTNETGVAAGAAAAPNGLMDLWDSHVKISVDSGSVAIRKVSYDPHTAAQGSEGINETTVNLGAGSVSTGGVCYDILGAQADVKAAYTLDSLTAVNGPNCRTIAEAQTNIANWYSYSRRRMFGAKNAMTAVIDAQPAFRYGITKFRNQNLFTSVPIQSVSDVSTHNFNLKNDLYSDDQEAIGTDLLNGLSTVGDYFKGGSSEGSDPIYYSCQKNFQIVFTDGYWNDSLTFADVDGDGISATASDVAYSFFKNDLSVLPDEVIPDKGTEAELDPDGDNRTWQHLVSFTVAFGILGNMVDSDGDGWPEADANGVLWPGDGSPVKSGNWGDPSGTISIPAKVDDLWHVAWNTNGTFAAASSPEEVVEKLITAIKNIRDRAGSAAAVALNSGTLNANSRVYQASFDSTKWSGQIRAVPIQDGPVDELPKDSVDDSPAECSGFPALGELCSEEWEASAKLATRDATTRNIYTFSSDTYTGIEFKDLTNLGVAQQTALKTNPNTPFAVESNVIGQLRLNYIRGDNSNEGVSASEFRERQILGAGINKLGDIVHSAPAFVGKPNFFYPNNLESASYNAFKSTYKNRDGVVYVGANDGMLHAFDASNNTSKGDEIFAYIPGKLVNKLPRLTAQNYNQNHTYFVDGSPVVFDAFNGAWKTLLSGSAGAGGQLVYGLDVTNPGNFNGSDILWEFTDEPRVSGTRVFGDIDLGYTVGEVAFARMNGGKWAVIFGNGFNNTEADGNPSLTGNAAIYVVDAFTGELIKKFDTQVGTTKDPTGNSRPNGISKVTPVDLNGDFKVDYLYAADLFGNVWKMDVTSSSPGSWDAASTALGKPKPFFIAKDSSGNVQSITSGLSVRRHPEFIEQAIVLFGTGSYFQSTDPVDIQTQTFYAIWDDNTAAQYARNKLLEQKILNVQTVIGLDGVDREFRVTSSGDIDPANYKIDWTQHKGWFMDLPEAGERVGVEPILRGNRIIFVTLTPLTDPCSAGGSSWIMEVNADSGSRLKESPFDVNGDGIIDDLDIVAFAGDSETLVSGVRSKEGILSSPGILNTRTDNKELKLFNGSTNNMETITESVNEGQRDRQTWRQYR</sequence>
<organism evidence="6">
    <name type="scientific">hydrothermal vent metagenome</name>
    <dbReference type="NCBI Taxonomy" id="652676"/>
    <lineage>
        <taxon>unclassified sequences</taxon>
        <taxon>metagenomes</taxon>
        <taxon>ecological metagenomes</taxon>
    </lineage>
</organism>
<keyword evidence="3" id="KW-0106">Calcium</keyword>
<dbReference type="GO" id="GO:0046872">
    <property type="term" value="F:metal ion binding"/>
    <property type="evidence" value="ECO:0007669"/>
    <property type="project" value="UniProtKB-KW"/>
</dbReference>
<name>A0A3B0WP88_9ZZZZ</name>
<evidence type="ECO:0000256" key="4">
    <source>
        <dbReference type="ARBA" id="ARBA00023263"/>
    </source>
</evidence>
<evidence type="ECO:0000313" key="6">
    <source>
        <dbReference type="EMBL" id="VAW57131.1"/>
    </source>
</evidence>
<gene>
    <name evidence="6" type="ORF">MNBD_GAMMA07-2262</name>
</gene>
<evidence type="ECO:0000256" key="1">
    <source>
        <dbReference type="ARBA" id="ARBA00004561"/>
    </source>
</evidence>
<dbReference type="PROSITE" id="PS00018">
    <property type="entry name" value="EF_HAND_1"/>
    <property type="match status" value="1"/>
</dbReference>
<keyword evidence="2" id="KW-0479">Metal-binding</keyword>
<evidence type="ECO:0000259" key="5">
    <source>
        <dbReference type="Pfam" id="PF05567"/>
    </source>
</evidence>
<accession>A0A3B0WP88</accession>
<evidence type="ECO:0000256" key="2">
    <source>
        <dbReference type="ARBA" id="ARBA00022723"/>
    </source>
</evidence>
<protein>
    <submittedName>
        <fullName evidence="6">Type IV fimbrial biogenesis protein PilY1</fullName>
    </submittedName>
</protein>
<dbReference type="InterPro" id="IPR011047">
    <property type="entry name" value="Quinoprotein_ADH-like_sf"/>
</dbReference>
<comment type="subcellular location">
    <subcellularLocation>
        <location evidence="1">Fimbrium</location>
    </subcellularLocation>
</comment>
<evidence type="ECO:0000256" key="3">
    <source>
        <dbReference type="ARBA" id="ARBA00022837"/>
    </source>
</evidence>
<keyword evidence="4" id="KW-0281">Fimbrium</keyword>
<dbReference type="SUPFAM" id="SSF50998">
    <property type="entry name" value="Quinoprotein alcohol dehydrogenase-like"/>
    <property type="match status" value="1"/>
</dbReference>
<dbReference type="InterPro" id="IPR008707">
    <property type="entry name" value="B-propeller_PilY1"/>
</dbReference>